<dbReference type="PANTHER" id="PTHR13102">
    <property type="entry name" value="NUCLEOLAR PROTEIN 9"/>
    <property type="match status" value="1"/>
</dbReference>
<sequence>MGKKSNKKGKTEQISEDPHLTLDADFNQYLREIMKSVENEVNDDEEKSMIVNNFIEAIPEGVEELVARHGIGSKILEKLIGFSSIANFEKFTKCLKSEILFNDSKATYVLETCLKIATVRALSTYNKESTKNEEKEPAKKKSKFIKNSNDIEYNISQDYKVEHKVYCKEFILRVNKFIINNIESLIKSNQGNHLIRTCLLSFAGILNIKSHDKSTNQVNLKNISNASIDTEWIEIVCNLAEKVLEWPHFPELAFNERTSTFLQTLNQTLYNLDQQRTLRKLNKSILKKCFENDKDNEEESEGNVIEKLKPFSCKPATFLLESVMQYCDEKQFNKIYTSYFKSYLLIMCDSNFNFTVQRLIDFTKDKEIFEEIFTQVTSQMSSLLQNGKTGVVLALCMACDRLSFKQGQFIQSILKALECERSQNHIIQCIIALMPLHIIEKKTDIEVNLHGSLILQHILHFNKPIKIVQNLLDMKPQILSDIFCNPKGSRIADAYIDSKFIGEKSREKLIKHMEGMYLKMALSKNGSHVLEKFYQLSSEGQKEIIVKELSERTNQLGSCPSGKIIAHKFHVDVYTRNPNQWRNFLARNRK</sequence>
<keyword evidence="1" id="KW-0677">Repeat</keyword>
<name>A0A9J6C9G7_POLVA</name>
<dbReference type="GO" id="GO:0030688">
    <property type="term" value="C:preribosome, small subunit precursor"/>
    <property type="evidence" value="ECO:0007669"/>
    <property type="project" value="TreeGrafter"/>
</dbReference>
<dbReference type="InterPro" id="IPR001313">
    <property type="entry name" value="Pumilio_RNA-bd_rpt"/>
</dbReference>
<evidence type="ECO:0000313" key="3">
    <source>
        <dbReference type="EMBL" id="KAG5678411.1"/>
    </source>
</evidence>
<dbReference type="GO" id="GO:0003723">
    <property type="term" value="F:RNA binding"/>
    <property type="evidence" value="ECO:0007669"/>
    <property type="project" value="InterPro"/>
</dbReference>
<dbReference type="PANTHER" id="PTHR13102:SF0">
    <property type="entry name" value="NUCLEOLAR PROTEIN 9"/>
    <property type="match status" value="1"/>
</dbReference>
<dbReference type="Gene3D" id="1.25.10.10">
    <property type="entry name" value="Leucine-rich Repeat Variant"/>
    <property type="match status" value="1"/>
</dbReference>
<feature type="repeat" description="Pumilio" evidence="2">
    <location>
        <begin position="512"/>
        <end position="547"/>
    </location>
</feature>
<dbReference type="PROSITE" id="PS50302">
    <property type="entry name" value="PUM"/>
    <property type="match status" value="1"/>
</dbReference>
<dbReference type="GO" id="GO:0005730">
    <property type="term" value="C:nucleolus"/>
    <property type="evidence" value="ECO:0007669"/>
    <property type="project" value="TreeGrafter"/>
</dbReference>
<evidence type="ECO:0000313" key="4">
    <source>
        <dbReference type="Proteomes" id="UP001107558"/>
    </source>
</evidence>
<evidence type="ECO:0000256" key="2">
    <source>
        <dbReference type="PROSITE-ProRule" id="PRU00317"/>
    </source>
</evidence>
<dbReference type="EMBL" id="JADBJN010000002">
    <property type="protein sequence ID" value="KAG5678411.1"/>
    <property type="molecule type" value="Genomic_DNA"/>
</dbReference>
<organism evidence="3 4">
    <name type="scientific">Polypedilum vanderplanki</name>
    <name type="common">Sleeping chironomid midge</name>
    <dbReference type="NCBI Taxonomy" id="319348"/>
    <lineage>
        <taxon>Eukaryota</taxon>
        <taxon>Metazoa</taxon>
        <taxon>Ecdysozoa</taxon>
        <taxon>Arthropoda</taxon>
        <taxon>Hexapoda</taxon>
        <taxon>Insecta</taxon>
        <taxon>Pterygota</taxon>
        <taxon>Neoptera</taxon>
        <taxon>Endopterygota</taxon>
        <taxon>Diptera</taxon>
        <taxon>Nematocera</taxon>
        <taxon>Chironomoidea</taxon>
        <taxon>Chironomidae</taxon>
        <taxon>Chironominae</taxon>
        <taxon>Polypedilum</taxon>
        <taxon>Polypedilum</taxon>
    </lineage>
</organism>
<dbReference type="SUPFAM" id="SSF48371">
    <property type="entry name" value="ARM repeat"/>
    <property type="match status" value="2"/>
</dbReference>
<accession>A0A9J6C9G7</accession>
<evidence type="ECO:0008006" key="5">
    <source>
        <dbReference type="Google" id="ProtNLM"/>
    </source>
</evidence>
<dbReference type="InterPro" id="IPR040000">
    <property type="entry name" value="NOP9"/>
</dbReference>
<dbReference type="OrthoDB" id="9987665at2759"/>
<dbReference type="SMART" id="SM00025">
    <property type="entry name" value="Pumilio"/>
    <property type="match status" value="5"/>
</dbReference>
<dbReference type="InterPro" id="IPR016024">
    <property type="entry name" value="ARM-type_fold"/>
</dbReference>
<dbReference type="GO" id="GO:0000472">
    <property type="term" value="P:endonucleolytic cleavage to generate mature 5'-end of SSU-rRNA from (SSU-rRNA, 5.8S rRNA, LSU-rRNA)"/>
    <property type="evidence" value="ECO:0007669"/>
    <property type="project" value="TreeGrafter"/>
</dbReference>
<dbReference type="InterPro" id="IPR011989">
    <property type="entry name" value="ARM-like"/>
</dbReference>
<keyword evidence="4" id="KW-1185">Reference proteome</keyword>
<dbReference type="GO" id="GO:0000056">
    <property type="term" value="P:ribosomal small subunit export from nucleus"/>
    <property type="evidence" value="ECO:0007669"/>
    <property type="project" value="TreeGrafter"/>
</dbReference>
<reference evidence="3" key="1">
    <citation type="submission" date="2021-03" db="EMBL/GenBank/DDBJ databases">
        <title>Chromosome level genome of the anhydrobiotic midge Polypedilum vanderplanki.</title>
        <authorList>
            <person name="Yoshida Y."/>
            <person name="Kikawada T."/>
            <person name="Gusev O."/>
        </authorList>
    </citation>
    <scope>NUCLEOTIDE SEQUENCE</scope>
    <source>
        <strain evidence="3">NIAS01</strain>
        <tissue evidence="3">Whole body or cell culture</tissue>
    </source>
</reference>
<dbReference type="GO" id="GO:0000447">
    <property type="term" value="P:endonucleolytic cleavage in ITS1 to separate SSU-rRNA from 5.8S rRNA and LSU-rRNA from tricistronic rRNA transcript (SSU-rRNA, 5.8S rRNA, LSU-rRNA)"/>
    <property type="evidence" value="ECO:0007669"/>
    <property type="project" value="TreeGrafter"/>
</dbReference>
<proteinExistence type="predicted"/>
<comment type="caution">
    <text evidence="3">The sequence shown here is derived from an EMBL/GenBank/DDBJ whole genome shotgun (WGS) entry which is preliminary data.</text>
</comment>
<dbReference type="AlphaFoldDB" id="A0A9J6C9G7"/>
<protein>
    <recommendedName>
        <fullName evidence="5">Nucleolar protein 9</fullName>
    </recommendedName>
</protein>
<dbReference type="Pfam" id="PF22493">
    <property type="entry name" value="PUF_NOP9"/>
    <property type="match status" value="1"/>
</dbReference>
<dbReference type="Proteomes" id="UP001107558">
    <property type="component" value="Chromosome 2"/>
</dbReference>
<evidence type="ECO:0000256" key="1">
    <source>
        <dbReference type="ARBA" id="ARBA00022737"/>
    </source>
</evidence>
<dbReference type="GO" id="GO:0030686">
    <property type="term" value="C:90S preribosome"/>
    <property type="evidence" value="ECO:0007669"/>
    <property type="project" value="TreeGrafter"/>
</dbReference>
<dbReference type="GO" id="GO:0000480">
    <property type="term" value="P:endonucleolytic cleavage in 5'-ETS of tricistronic rRNA transcript (SSU-rRNA, 5.8S rRNA, LSU-rRNA)"/>
    <property type="evidence" value="ECO:0007669"/>
    <property type="project" value="TreeGrafter"/>
</dbReference>
<gene>
    <name evidence="3" type="ORF">PVAND_008086</name>
</gene>